<dbReference type="InterPro" id="IPR020845">
    <property type="entry name" value="AMP-binding_CS"/>
</dbReference>
<dbReference type="InterPro" id="IPR020459">
    <property type="entry name" value="AMP-binding"/>
</dbReference>
<dbReference type="Gene3D" id="3.30.300.30">
    <property type="match status" value="1"/>
</dbReference>
<sequence length="640" mass="69424">MNHSTDSKGNHTRSTSRRQGALPYDRDCSVHDVFGQQARAIPYSKAAAFGARSLTYGELDRLSDALAAYLIKLGVRKGDIVGLAVPRALSTVVAKLAILKAGGAYLPIDPAFPLEHLSYVIGECVPKVIFIDDVHGEHVRSLPEVRGVTINLEALLPTLAVDVSIGLPEVGGGDLAYVMYTSGSTGRPKGVAIPHRGITRLVLDQDVADFGRGDAVLHTATISFDATTFEIWSALLNGAALIGMPEANFSLGDLCEVIRENDVTAALLTTGMFNLFADFATEPLPSLRKVLFGGEAGSVEHVKRFQTCHPEVVLVNVYGPTECSCIATLYTVPQDFQSLELPIGEAIANTRVLVLDEGLRPLPAGMEGQLALAGDGLALGYSHRPDLTEEKFVMIGTPEGPLRCYLTGDLAVMDENGTFFFKGRRDRQIKINGKRIELDEIEAAIRRDPRLLDGVVTCQSQGTAIKRIVAYLRPRLASDVGNPNFVPAFMERLRHALPAYMIPSAAIALAELPLTPAGKVDRAQLPPPPIEVAKPAAPESRSEEMLARLWRNVLGIQDIPLDRNFFDLGGTSLQLLRMQAGLLAELGRNVDVLALFKHSTVRELARFLDGKIPKTARSMTTDQRAALQRKSRSQFRRSAS</sequence>
<dbReference type="PROSITE" id="PS00455">
    <property type="entry name" value="AMP_BINDING"/>
    <property type="match status" value="1"/>
</dbReference>
<dbReference type="SUPFAM" id="SSF47336">
    <property type="entry name" value="ACP-like"/>
    <property type="match status" value="1"/>
</dbReference>
<reference evidence="5 6" key="1">
    <citation type="submission" date="2019-07" db="EMBL/GenBank/DDBJ databases">
        <title>Whole genome shotgun sequence of Rhizobium naphthalenivorans NBRC 107585.</title>
        <authorList>
            <person name="Hosoyama A."/>
            <person name="Uohara A."/>
            <person name="Ohji S."/>
            <person name="Ichikawa N."/>
        </authorList>
    </citation>
    <scope>NUCLEOTIDE SEQUENCE [LARGE SCALE GENOMIC DNA]</scope>
    <source>
        <strain evidence="5 6">NBRC 107585</strain>
    </source>
</reference>
<dbReference type="EMBL" id="BJZP01000025">
    <property type="protein sequence ID" value="GEO86867.1"/>
    <property type="molecule type" value="Genomic_DNA"/>
</dbReference>
<organism evidence="5 6">
    <name type="scientific">Ciceribacter naphthalenivorans</name>
    <dbReference type="NCBI Taxonomy" id="1118451"/>
    <lineage>
        <taxon>Bacteria</taxon>
        <taxon>Pseudomonadati</taxon>
        <taxon>Pseudomonadota</taxon>
        <taxon>Alphaproteobacteria</taxon>
        <taxon>Hyphomicrobiales</taxon>
        <taxon>Rhizobiaceae</taxon>
        <taxon>Ciceribacter</taxon>
    </lineage>
</organism>
<proteinExistence type="predicted"/>
<feature type="region of interest" description="Disordered" evidence="3">
    <location>
        <begin position="1"/>
        <end position="22"/>
    </location>
</feature>
<dbReference type="Pfam" id="PF00501">
    <property type="entry name" value="AMP-binding"/>
    <property type="match status" value="1"/>
</dbReference>
<gene>
    <name evidence="5" type="ORF">RNA01_37990</name>
</gene>
<dbReference type="InterPro" id="IPR010071">
    <property type="entry name" value="AA_adenyl_dom"/>
</dbReference>
<dbReference type="PRINTS" id="PR00154">
    <property type="entry name" value="AMPBINDING"/>
</dbReference>
<dbReference type="AlphaFoldDB" id="A0A512HN38"/>
<dbReference type="NCBIfam" id="TIGR01733">
    <property type="entry name" value="AA-adenyl-dom"/>
    <property type="match status" value="1"/>
</dbReference>
<dbReference type="Proteomes" id="UP000321717">
    <property type="component" value="Unassembled WGS sequence"/>
</dbReference>
<dbReference type="PROSITE" id="PS50075">
    <property type="entry name" value="CARRIER"/>
    <property type="match status" value="1"/>
</dbReference>
<evidence type="ECO:0000256" key="2">
    <source>
        <dbReference type="ARBA" id="ARBA00022553"/>
    </source>
</evidence>
<dbReference type="OrthoDB" id="9803968at2"/>
<name>A0A512HN38_9HYPH</name>
<keyword evidence="6" id="KW-1185">Reference proteome</keyword>
<dbReference type="GO" id="GO:0043041">
    <property type="term" value="P:amino acid activation for nonribosomal peptide biosynthetic process"/>
    <property type="evidence" value="ECO:0007669"/>
    <property type="project" value="TreeGrafter"/>
</dbReference>
<evidence type="ECO:0000256" key="1">
    <source>
        <dbReference type="ARBA" id="ARBA00022450"/>
    </source>
</evidence>
<keyword evidence="1" id="KW-0596">Phosphopantetheine</keyword>
<dbReference type="InterPro" id="IPR045851">
    <property type="entry name" value="AMP-bd_C_sf"/>
</dbReference>
<feature type="region of interest" description="Disordered" evidence="3">
    <location>
        <begin position="618"/>
        <end position="640"/>
    </location>
</feature>
<evidence type="ECO:0000256" key="3">
    <source>
        <dbReference type="SAM" id="MobiDB-lite"/>
    </source>
</evidence>
<dbReference type="RefSeq" id="WP_147181739.1">
    <property type="nucleotide sequence ID" value="NZ_BJZP01000025.1"/>
</dbReference>
<dbReference type="Gene3D" id="3.40.50.980">
    <property type="match status" value="2"/>
</dbReference>
<dbReference type="Pfam" id="PF00550">
    <property type="entry name" value="PP-binding"/>
    <property type="match status" value="1"/>
</dbReference>
<evidence type="ECO:0000313" key="5">
    <source>
        <dbReference type="EMBL" id="GEO86867.1"/>
    </source>
</evidence>
<dbReference type="Gene3D" id="1.10.1200.10">
    <property type="entry name" value="ACP-like"/>
    <property type="match status" value="1"/>
</dbReference>
<dbReference type="InterPro" id="IPR036736">
    <property type="entry name" value="ACP-like_sf"/>
</dbReference>
<dbReference type="InterPro" id="IPR000873">
    <property type="entry name" value="AMP-dep_synth/lig_dom"/>
</dbReference>
<protein>
    <recommendedName>
        <fullName evidence="4">Carrier domain-containing protein</fullName>
    </recommendedName>
</protein>
<dbReference type="GO" id="GO:0031177">
    <property type="term" value="F:phosphopantetheine binding"/>
    <property type="evidence" value="ECO:0007669"/>
    <property type="project" value="InterPro"/>
</dbReference>
<evidence type="ECO:0000259" key="4">
    <source>
        <dbReference type="PROSITE" id="PS50075"/>
    </source>
</evidence>
<dbReference type="GO" id="GO:0044550">
    <property type="term" value="P:secondary metabolite biosynthetic process"/>
    <property type="evidence" value="ECO:0007669"/>
    <property type="project" value="TreeGrafter"/>
</dbReference>
<dbReference type="SUPFAM" id="SSF56801">
    <property type="entry name" value="Acetyl-CoA synthetase-like"/>
    <property type="match status" value="1"/>
</dbReference>
<dbReference type="PANTHER" id="PTHR45527">
    <property type="entry name" value="NONRIBOSOMAL PEPTIDE SYNTHETASE"/>
    <property type="match status" value="1"/>
</dbReference>
<dbReference type="GO" id="GO:0005737">
    <property type="term" value="C:cytoplasm"/>
    <property type="evidence" value="ECO:0007669"/>
    <property type="project" value="TreeGrafter"/>
</dbReference>
<dbReference type="InterPro" id="IPR009081">
    <property type="entry name" value="PP-bd_ACP"/>
</dbReference>
<dbReference type="InterPro" id="IPR020806">
    <property type="entry name" value="PKS_PP-bd"/>
</dbReference>
<dbReference type="Gene3D" id="2.30.38.10">
    <property type="entry name" value="Luciferase, Domain 3"/>
    <property type="match status" value="1"/>
</dbReference>
<feature type="compositionally biased region" description="Basic residues" evidence="3">
    <location>
        <begin position="627"/>
        <end position="640"/>
    </location>
</feature>
<comment type="caution">
    <text evidence="5">The sequence shown here is derived from an EMBL/GenBank/DDBJ whole genome shotgun (WGS) entry which is preliminary data.</text>
</comment>
<evidence type="ECO:0000313" key="6">
    <source>
        <dbReference type="Proteomes" id="UP000321717"/>
    </source>
</evidence>
<accession>A0A512HN38</accession>
<keyword evidence="2" id="KW-0597">Phosphoprotein</keyword>
<feature type="domain" description="Carrier" evidence="4">
    <location>
        <begin position="537"/>
        <end position="612"/>
    </location>
</feature>
<dbReference type="PANTHER" id="PTHR45527:SF1">
    <property type="entry name" value="FATTY ACID SYNTHASE"/>
    <property type="match status" value="1"/>
</dbReference>
<dbReference type="SMART" id="SM00823">
    <property type="entry name" value="PKS_PP"/>
    <property type="match status" value="1"/>
</dbReference>